<dbReference type="SMART" id="SM00421">
    <property type="entry name" value="HTH_LUXR"/>
    <property type="match status" value="1"/>
</dbReference>
<dbReference type="InterPro" id="IPR013249">
    <property type="entry name" value="RNA_pol_sigma70_r4_t2"/>
</dbReference>
<dbReference type="PANTHER" id="PTHR43133">
    <property type="entry name" value="RNA POLYMERASE ECF-TYPE SIGMA FACTO"/>
    <property type="match status" value="1"/>
</dbReference>
<dbReference type="EMBL" id="CP101987">
    <property type="protein sequence ID" value="UUI70570.1"/>
    <property type="molecule type" value="Genomic_DNA"/>
</dbReference>
<evidence type="ECO:0000313" key="7">
    <source>
        <dbReference type="EMBL" id="UUI70570.1"/>
    </source>
</evidence>
<dbReference type="NCBIfam" id="TIGR02983">
    <property type="entry name" value="SigE-fam_strep"/>
    <property type="match status" value="1"/>
</dbReference>
<dbReference type="InterPro" id="IPR000792">
    <property type="entry name" value="Tscrpt_reg_LuxR_C"/>
</dbReference>
<dbReference type="InterPro" id="IPR013324">
    <property type="entry name" value="RNA_pol_sigma_r3/r4-like"/>
</dbReference>
<dbReference type="InterPro" id="IPR013325">
    <property type="entry name" value="RNA_pol_sigma_r2"/>
</dbReference>
<reference evidence="7 8" key="1">
    <citation type="submission" date="2022-07" db="EMBL/GenBank/DDBJ databases">
        <title>Novel species in genus cellulomonas.</title>
        <authorList>
            <person name="Ye L."/>
        </authorList>
    </citation>
    <scope>NUCLEOTIDE SEQUENCE [LARGE SCALE GENOMIC DNA]</scope>
    <source>
        <strain evidence="8">zg-B89</strain>
    </source>
</reference>
<evidence type="ECO:0000256" key="1">
    <source>
        <dbReference type="ARBA" id="ARBA00010641"/>
    </source>
</evidence>
<keyword evidence="4" id="KW-0238">DNA-binding</keyword>
<dbReference type="Gene3D" id="1.10.10.10">
    <property type="entry name" value="Winged helix-like DNA-binding domain superfamily/Winged helix DNA-binding domain"/>
    <property type="match status" value="1"/>
</dbReference>
<dbReference type="Proteomes" id="UP001316384">
    <property type="component" value="Chromosome"/>
</dbReference>
<evidence type="ECO:0000313" key="8">
    <source>
        <dbReference type="Proteomes" id="UP001316384"/>
    </source>
</evidence>
<proteinExistence type="inferred from homology"/>
<name>A0ABY5KNC4_9CELL</name>
<dbReference type="Pfam" id="PF04542">
    <property type="entry name" value="Sigma70_r2"/>
    <property type="match status" value="1"/>
</dbReference>
<organism evidence="7 8">
    <name type="scientific">Cellulomonas xiejunii</name>
    <dbReference type="NCBI Taxonomy" id="2968083"/>
    <lineage>
        <taxon>Bacteria</taxon>
        <taxon>Bacillati</taxon>
        <taxon>Actinomycetota</taxon>
        <taxon>Actinomycetes</taxon>
        <taxon>Micrococcales</taxon>
        <taxon>Cellulomonadaceae</taxon>
        <taxon>Cellulomonas</taxon>
    </lineage>
</organism>
<evidence type="ECO:0000256" key="2">
    <source>
        <dbReference type="ARBA" id="ARBA00023015"/>
    </source>
</evidence>
<evidence type="ECO:0000256" key="3">
    <source>
        <dbReference type="ARBA" id="ARBA00023082"/>
    </source>
</evidence>
<dbReference type="PANTHER" id="PTHR43133:SF50">
    <property type="entry name" value="ECF RNA POLYMERASE SIGMA FACTOR SIGM"/>
    <property type="match status" value="1"/>
</dbReference>
<feature type="domain" description="HTH luxR-type" evidence="6">
    <location>
        <begin position="142"/>
        <end position="197"/>
    </location>
</feature>
<protein>
    <submittedName>
        <fullName evidence="7">SigE family RNA polymerase sigma factor</fullName>
    </submittedName>
</protein>
<dbReference type="RefSeq" id="WP_227575872.1">
    <property type="nucleotide sequence ID" value="NZ_CP101987.1"/>
</dbReference>
<keyword evidence="2" id="KW-0805">Transcription regulation</keyword>
<dbReference type="InterPro" id="IPR014284">
    <property type="entry name" value="RNA_pol_sigma-70_dom"/>
</dbReference>
<dbReference type="SUPFAM" id="SSF88946">
    <property type="entry name" value="Sigma2 domain of RNA polymerase sigma factors"/>
    <property type="match status" value="1"/>
</dbReference>
<evidence type="ECO:0000259" key="6">
    <source>
        <dbReference type="SMART" id="SM00421"/>
    </source>
</evidence>
<dbReference type="InterPro" id="IPR014325">
    <property type="entry name" value="RNA_pol_sigma-E_actinobac"/>
</dbReference>
<keyword evidence="8" id="KW-1185">Reference proteome</keyword>
<sequence>MSVWTQTSRPDSAAVPVVRPLHAVTGAVASGTPEHHLDEVVRAHLPALLRYATVLTGDGHTAADLVQEVLLRAHVRWTRIGLMERPDLYLRRMVTNEHLSWRRRWHVRTVHPSSDDVLAAHADPAHDHAHRVVEDDALWRRLSELPPRQRAVLVLRYYEGLADLEIAQVLGTSAATVRSHASRALATLRVADLTTES</sequence>
<dbReference type="Pfam" id="PF08281">
    <property type="entry name" value="Sigma70_r4_2"/>
    <property type="match status" value="1"/>
</dbReference>
<comment type="similarity">
    <text evidence="1">Belongs to the sigma-70 factor family. ECF subfamily.</text>
</comment>
<evidence type="ECO:0000256" key="5">
    <source>
        <dbReference type="ARBA" id="ARBA00023163"/>
    </source>
</evidence>
<dbReference type="InterPro" id="IPR007627">
    <property type="entry name" value="RNA_pol_sigma70_r2"/>
</dbReference>
<keyword evidence="3" id="KW-0731">Sigma factor</keyword>
<keyword evidence="5" id="KW-0804">Transcription</keyword>
<dbReference type="InterPro" id="IPR039425">
    <property type="entry name" value="RNA_pol_sigma-70-like"/>
</dbReference>
<gene>
    <name evidence="7" type="ORF">NP048_12235</name>
</gene>
<dbReference type="Gene3D" id="1.10.1740.10">
    <property type="match status" value="1"/>
</dbReference>
<dbReference type="InterPro" id="IPR036388">
    <property type="entry name" value="WH-like_DNA-bd_sf"/>
</dbReference>
<evidence type="ECO:0000256" key="4">
    <source>
        <dbReference type="ARBA" id="ARBA00023125"/>
    </source>
</evidence>
<accession>A0ABY5KNC4</accession>
<dbReference type="SUPFAM" id="SSF88659">
    <property type="entry name" value="Sigma3 and sigma4 domains of RNA polymerase sigma factors"/>
    <property type="match status" value="1"/>
</dbReference>
<dbReference type="NCBIfam" id="TIGR02937">
    <property type="entry name" value="sigma70-ECF"/>
    <property type="match status" value="1"/>
</dbReference>
<dbReference type="CDD" id="cd06171">
    <property type="entry name" value="Sigma70_r4"/>
    <property type="match status" value="1"/>
</dbReference>